<dbReference type="GO" id="GO:0005634">
    <property type="term" value="C:nucleus"/>
    <property type="evidence" value="ECO:0007669"/>
    <property type="project" value="UniProtKB-SubCell"/>
</dbReference>
<feature type="compositionally biased region" description="Low complexity" evidence="7">
    <location>
        <begin position="386"/>
        <end position="400"/>
    </location>
</feature>
<dbReference type="EMBL" id="RWGY01000031">
    <property type="protein sequence ID" value="TVU14984.1"/>
    <property type="molecule type" value="Genomic_DNA"/>
</dbReference>
<evidence type="ECO:0000256" key="2">
    <source>
        <dbReference type="ARBA" id="ARBA00022737"/>
    </source>
</evidence>
<accession>A0A5J9TUD2</accession>
<dbReference type="InterPro" id="IPR053106">
    <property type="entry name" value="Plant_Male-Germline_Reg_TFs"/>
</dbReference>
<proteinExistence type="predicted"/>
<dbReference type="SMART" id="SM00717">
    <property type="entry name" value="SANT"/>
    <property type="match status" value="2"/>
</dbReference>
<evidence type="ECO:0000256" key="1">
    <source>
        <dbReference type="ARBA" id="ARBA00004123"/>
    </source>
</evidence>
<evidence type="ECO:0000256" key="6">
    <source>
        <dbReference type="ARBA" id="ARBA00023242"/>
    </source>
</evidence>
<evidence type="ECO:0000256" key="5">
    <source>
        <dbReference type="ARBA" id="ARBA00023163"/>
    </source>
</evidence>
<dbReference type="PANTHER" id="PTHR47996:SF5">
    <property type="entry name" value="TRANSCRIPTION FACTOR MYB58-RELATED"/>
    <property type="match status" value="1"/>
</dbReference>
<dbReference type="FunFam" id="1.10.10.60:FF:000060">
    <property type="entry name" value="MYB transcription factor"/>
    <property type="match status" value="1"/>
</dbReference>
<evidence type="ECO:0000259" key="8">
    <source>
        <dbReference type="PROSITE" id="PS50090"/>
    </source>
</evidence>
<feature type="region of interest" description="Disordered" evidence="7">
    <location>
        <begin position="555"/>
        <end position="583"/>
    </location>
</feature>
<evidence type="ECO:0000313" key="10">
    <source>
        <dbReference type="EMBL" id="TVU14984.1"/>
    </source>
</evidence>
<dbReference type="PANTHER" id="PTHR47996">
    <property type="entry name" value="TRANSCRIPTION FACTOR DUO1"/>
    <property type="match status" value="1"/>
</dbReference>
<feature type="compositionally biased region" description="Low complexity" evidence="7">
    <location>
        <begin position="562"/>
        <end position="577"/>
    </location>
</feature>
<comment type="caution">
    <text evidence="10">The sequence shown here is derived from an EMBL/GenBank/DDBJ whole genome shotgun (WGS) entry which is preliminary data.</text>
</comment>
<dbReference type="Gramene" id="TVU14984">
    <property type="protein sequence ID" value="TVU14984"/>
    <property type="gene ID" value="EJB05_38481"/>
</dbReference>
<feature type="domain" description="HTH myb-type" evidence="9">
    <location>
        <begin position="96"/>
        <end position="152"/>
    </location>
</feature>
<feature type="domain" description="HTH myb-type" evidence="9">
    <location>
        <begin position="153"/>
        <end position="204"/>
    </location>
</feature>
<evidence type="ECO:0000313" key="11">
    <source>
        <dbReference type="Proteomes" id="UP000324897"/>
    </source>
</evidence>
<comment type="subcellular location">
    <subcellularLocation>
        <location evidence="1">Nucleus</location>
    </subcellularLocation>
</comment>
<dbReference type="InterPro" id="IPR001005">
    <property type="entry name" value="SANT/Myb"/>
</dbReference>
<dbReference type="Proteomes" id="UP000324897">
    <property type="component" value="Unassembled WGS sequence"/>
</dbReference>
<evidence type="ECO:0000256" key="7">
    <source>
        <dbReference type="SAM" id="MobiDB-lite"/>
    </source>
</evidence>
<evidence type="ECO:0000256" key="3">
    <source>
        <dbReference type="ARBA" id="ARBA00023015"/>
    </source>
</evidence>
<name>A0A5J9TUD2_9POAL</name>
<keyword evidence="4" id="KW-0238">DNA-binding</keyword>
<keyword evidence="2" id="KW-0677">Repeat</keyword>
<dbReference type="InterPro" id="IPR017930">
    <property type="entry name" value="Myb_dom"/>
</dbReference>
<dbReference type="PROSITE" id="PS50090">
    <property type="entry name" value="MYB_LIKE"/>
    <property type="match status" value="2"/>
</dbReference>
<keyword evidence="11" id="KW-1185">Reference proteome</keyword>
<dbReference type="AlphaFoldDB" id="A0A5J9TUD2"/>
<dbReference type="Gene3D" id="1.10.10.60">
    <property type="entry name" value="Homeodomain-like"/>
    <property type="match status" value="2"/>
</dbReference>
<feature type="domain" description="Myb-like" evidence="8">
    <location>
        <begin position="96"/>
        <end position="148"/>
    </location>
</feature>
<keyword evidence="3" id="KW-0805">Transcription regulation</keyword>
<gene>
    <name evidence="10" type="ORF">EJB05_38481</name>
</gene>
<dbReference type="SUPFAM" id="SSF46689">
    <property type="entry name" value="Homeodomain-like"/>
    <property type="match status" value="1"/>
</dbReference>
<dbReference type="CDD" id="cd00167">
    <property type="entry name" value="SANT"/>
    <property type="match status" value="2"/>
</dbReference>
<feature type="domain" description="Myb-like" evidence="8">
    <location>
        <begin position="157"/>
        <end position="200"/>
    </location>
</feature>
<dbReference type="PROSITE" id="PS51294">
    <property type="entry name" value="HTH_MYB"/>
    <property type="match status" value="2"/>
</dbReference>
<dbReference type="InterPro" id="IPR009057">
    <property type="entry name" value="Homeodomain-like_sf"/>
</dbReference>
<feature type="non-terminal residue" evidence="10">
    <location>
        <position position="1"/>
    </location>
</feature>
<dbReference type="OrthoDB" id="2143914at2759"/>
<dbReference type="Pfam" id="PF00249">
    <property type="entry name" value="Myb_DNA-binding"/>
    <property type="match status" value="2"/>
</dbReference>
<keyword evidence="5" id="KW-0804">Transcription</keyword>
<dbReference type="FunFam" id="1.10.10.60:FF:000351">
    <property type="entry name" value="Transcription factor GAMYB"/>
    <property type="match status" value="1"/>
</dbReference>
<evidence type="ECO:0000256" key="4">
    <source>
        <dbReference type="ARBA" id="ARBA00023125"/>
    </source>
</evidence>
<evidence type="ECO:0000259" key="9">
    <source>
        <dbReference type="PROSITE" id="PS51294"/>
    </source>
</evidence>
<reference evidence="10 11" key="1">
    <citation type="journal article" date="2019" name="Sci. Rep.">
        <title>A high-quality genome of Eragrostis curvula grass provides insights into Poaceae evolution and supports new strategies to enhance forage quality.</title>
        <authorList>
            <person name="Carballo J."/>
            <person name="Santos B.A.C.M."/>
            <person name="Zappacosta D."/>
            <person name="Garbus I."/>
            <person name="Selva J.P."/>
            <person name="Gallo C.A."/>
            <person name="Diaz A."/>
            <person name="Albertini E."/>
            <person name="Caccamo M."/>
            <person name="Echenique V."/>
        </authorList>
    </citation>
    <scope>NUCLEOTIDE SEQUENCE [LARGE SCALE GENOMIC DNA]</scope>
    <source>
        <strain evidence="11">cv. Victoria</strain>
        <tissue evidence="10">Leaf</tissue>
    </source>
</reference>
<dbReference type="GO" id="GO:0003677">
    <property type="term" value="F:DNA binding"/>
    <property type="evidence" value="ECO:0007669"/>
    <property type="project" value="UniProtKB-KW"/>
</dbReference>
<feature type="region of interest" description="Disordered" evidence="7">
    <location>
        <begin position="380"/>
        <end position="412"/>
    </location>
</feature>
<protein>
    <submittedName>
        <fullName evidence="10">Uncharacterized protein</fullName>
    </submittedName>
</protein>
<sequence>MVGWTSGCPREFVRPVLPNWPVGSPSDVLRLATYATHPLFGVHKKPEGSAFRTTATLPREIVASRCAPLSEAMARASAAARRRAAERRRDAAAGGGAAVRKGPWDAEEDAVLREHVRTHGPRDWSSIRSKGLLPRTGKSCRLRWVNKLRPNLKSGCKFSAEEERIVLDLQKIFGNKWARIATYLQGRTDNDVKNFWSTRQKKMARLLRSPLPVRSGRSRRAKAAVASSPESRFTLGPFLDQVPFEGSSSNGKCRAATSFMDAQNAALVPYDQTNSQLLGFQGAKAAGASSLEPRLTLGSFLDQVPFEGSSSSGQCRAATSFMDAKNTALVPYDQTGSQLLGFEGALLPAVPATDSQASSSNARLLPEMTDNDVKNVGCTRQKRPAGRLLRPPLPVPSSRNRNVKTEATSSLQSQPAVGPFLGLLPFDGSSSSHQDHAGTQFMDVQNSAPVPYDQAGSQLFGFPGTQPPVAPITDSQASSSSEASLFPPQLPFYQPQYPLLDFPWMLGSGDTTPWFVNAGAMDDIANQELLPLLQPAPGMFPFFGMYDGVRIKPRSSPDHFSDLPSDFFDSDDQPSPSRTISDL</sequence>
<organism evidence="10 11">
    <name type="scientific">Eragrostis curvula</name>
    <name type="common">weeping love grass</name>
    <dbReference type="NCBI Taxonomy" id="38414"/>
    <lineage>
        <taxon>Eukaryota</taxon>
        <taxon>Viridiplantae</taxon>
        <taxon>Streptophyta</taxon>
        <taxon>Embryophyta</taxon>
        <taxon>Tracheophyta</taxon>
        <taxon>Spermatophyta</taxon>
        <taxon>Magnoliopsida</taxon>
        <taxon>Liliopsida</taxon>
        <taxon>Poales</taxon>
        <taxon>Poaceae</taxon>
        <taxon>PACMAD clade</taxon>
        <taxon>Chloridoideae</taxon>
        <taxon>Eragrostideae</taxon>
        <taxon>Eragrostidinae</taxon>
        <taxon>Eragrostis</taxon>
    </lineage>
</organism>
<keyword evidence="6" id="KW-0539">Nucleus</keyword>